<reference evidence="2 3" key="1">
    <citation type="journal article" date="2005" name="Nature">
        <title>The map-based sequence of the rice genome.</title>
        <authorList>
            <consortium name="International rice genome sequencing project (IRGSP)"/>
            <person name="Matsumoto T."/>
            <person name="Wu J."/>
            <person name="Kanamori H."/>
            <person name="Katayose Y."/>
            <person name="Fujisawa M."/>
            <person name="Namiki N."/>
            <person name="Mizuno H."/>
            <person name="Yamamoto K."/>
            <person name="Antonio B.A."/>
            <person name="Baba T."/>
            <person name="Sakata K."/>
            <person name="Nagamura Y."/>
            <person name="Aoki H."/>
            <person name="Arikawa K."/>
            <person name="Arita K."/>
            <person name="Bito T."/>
            <person name="Chiden Y."/>
            <person name="Fujitsuka N."/>
            <person name="Fukunaka R."/>
            <person name="Hamada M."/>
            <person name="Harada C."/>
            <person name="Hayashi A."/>
            <person name="Hijishita S."/>
            <person name="Honda M."/>
            <person name="Hosokawa S."/>
            <person name="Ichikawa Y."/>
            <person name="Idonuma A."/>
            <person name="Iijima M."/>
            <person name="Ikeda M."/>
            <person name="Ikeno M."/>
            <person name="Ito K."/>
            <person name="Ito S."/>
            <person name="Ito T."/>
            <person name="Ito Y."/>
            <person name="Ito Y."/>
            <person name="Iwabuchi A."/>
            <person name="Kamiya K."/>
            <person name="Karasawa W."/>
            <person name="Kurita K."/>
            <person name="Katagiri S."/>
            <person name="Kikuta A."/>
            <person name="Kobayashi H."/>
            <person name="Kobayashi N."/>
            <person name="Machita K."/>
            <person name="Maehara T."/>
            <person name="Masukawa M."/>
            <person name="Mizubayashi T."/>
            <person name="Mukai Y."/>
            <person name="Nagasaki H."/>
            <person name="Nagata Y."/>
            <person name="Naito S."/>
            <person name="Nakashima M."/>
            <person name="Nakama Y."/>
            <person name="Nakamichi Y."/>
            <person name="Nakamura M."/>
            <person name="Meguro A."/>
            <person name="Negishi M."/>
            <person name="Ohta I."/>
            <person name="Ohta T."/>
            <person name="Okamoto M."/>
            <person name="Ono N."/>
            <person name="Saji S."/>
            <person name="Sakaguchi M."/>
            <person name="Sakai K."/>
            <person name="Shibata M."/>
            <person name="Shimokawa T."/>
            <person name="Song J."/>
            <person name="Takazaki Y."/>
            <person name="Terasawa K."/>
            <person name="Tsugane M."/>
            <person name="Tsuji K."/>
            <person name="Ueda S."/>
            <person name="Waki K."/>
            <person name="Yamagata H."/>
            <person name="Yamamoto M."/>
            <person name="Yamamoto S."/>
            <person name="Yamane H."/>
            <person name="Yoshiki S."/>
            <person name="Yoshihara R."/>
            <person name="Yukawa K."/>
            <person name="Zhong H."/>
            <person name="Yano M."/>
            <person name="Yuan Q."/>
            <person name="Ouyang S."/>
            <person name="Liu J."/>
            <person name="Jones K.M."/>
            <person name="Gansberger K."/>
            <person name="Moffat K."/>
            <person name="Hill J."/>
            <person name="Bera J."/>
            <person name="Fadrosh D."/>
            <person name="Jin S."/>
            <person name="Johri S."/>
            <person name="Kim M."/>
            <person name="Overton L."/>
            <person name="Reardon M."/>
            <person name="Tsitrin T."/>
            <person name="Vuong H."/>
            <person name="Weaver B."/>
            <person name="Ciecko A."/>
            <person name="Tallon L."/>
            <person name="Jackson J."/>
            <person name="Pai G."/>
            <person name="Aken S.V."/>
            <person name="Utterback T."/>
            <person name="Reidmuller S."/>
            <person name="Feldblyum T."/>
            <person name="Hsiao J."/>
            <person name="Zismann V."/>
            <person name="Iobst S."/>
            <person name="de Vazeille A.R."/>
            <person name="Buell C.R."/>
            <person name="Ying K."/>
            <person name="Li Y."/>
            <person name="Lu T."/>
            <person name="Huang Y."/>
            <person name="Zhao Q."/>
            <person name="Feng Q."/>
            <person name="Zhang L."/>
            <person name="Zhu J."/>
            <person name="Weng Q."/>
            <person name="Mu J."/>
            <person name="Lu Y."/>
            <person name="Fan D."/>
            <person name="Liu Y."/>
            <person name="Guan J."/>
            <person name="Zhang Y."/>
            <person name="Yu S."/>
            <person name="Liu X."/>
            <person name="Zhang Y."/>
            <person name="Hong G."/>
            <person name="Han B."/>
            <person name="Choisne N."/>
            <person name="Demange N."/>
            <person name="Orjeda G."/>
            <person name="Samain S."/>
            <person name="Cattolico L."/>
            <person name="Pelletier E."/>
            <person name="Couloux A."/>
            <person name="Segurens B."/>
            <person name="Wincker P."/>
            <person name="D'Hont A."/>
            <person name="Scarpelli C."/>
            <person name="Weissenbach J."/>
            <person name="Salanoubat M."/>
            <person name="Quetier F."/>
            <person name="Yu Y."/>
            <person name="Kim H.R."/>
            <person name="Rambo T."/>
            <person name="Currie J."/>
            <person name="Collura K."/>
            <person name="Luo M."/>
            <person name="Yang T."/>
            <person name="Ammiraju J.S.S."/>
            <person name="Engler F."/>
            <person name="Soderlund C."/>
            <person name="Wing R.A."/>
            <person name="Palmer L.E."/>
            <person name="de la Bastide M."/>
            <person name="Spiegel L."/>
            <person name="Nascimento L."/>
            <person name="Zutavern T."/>
            <person name="O'Shaughnessy A."/>
            <person name="Dike S."/>
            <person name="Dedhia N."/>
            <person name="Preston R."/>
            <person name="Balija V."/>
            <person name="McCombie W.R."/>
            <person name="Chow T."/>
            <person name="Chen H."/>
            <person name="Chung M."/>
            <person name="Chen C."/>
            <person name="Shaw J."/>
            <person name="Wu H."/>
            <person name="Hsiao K."/>
            <person name="Chao Y."/>
            <person name="Chu M."/>
            <person name="Cheng C."/>
            <person name="Hour A."/>
            <person name="Lee P."/>
            <person name="Lin S."/>
            <person name="Lin Y."/>
            <person name="Liou J."/>
            <person name="Liu S."/>
            <person name="Hsing Y."/>
            <person name="Raghuvanshi S."/>
            <person name="Mohanty A."/>
            <person name="Bharti A.K."/>
            <person name="Gaur A."/>
            <person name="Gupta V."/>
            <person name="Kumar D."/>
            <person name="Ravi V."/>
            <person name="Vij S."/>
            <person name="Kapur A."/>
            <person name="Khurana P."/>
            <person name="Khurana P."/>
            <person name="Khurana J.P."/>
            <person name="Tyagi A.K."/>
            <person name="Gaikwad K."/>
            <person name="Singh A."/>
            <person name="Dalal V."/>
            <person name="Srivastava S."/>
            <person name="Dixit A."/>
            <person name="Pal A.K."/>
            <person name="Ghazi I.A."/>
            <person name="Yadav M."/>
            <person name="Pandit A."/>
            <person name="Bhargava A."/>
            <person name="Sureshbabu K."/>
            <person name="Batra K."/>
            <person name="Sharma T.R."/>
            <person name="Mohapatra T."/>
            <person name="Singh N.K."/>
            <person name="Messing J."/>
            <person name="Nelson A.B."/>
            <person name="Fuks G."/>
            <person name="Kavchok S."/>
            <person name="Keizer G."/>
            <person name="Linton E."/>
            <person name="Llaca V."/>
            <person name="Song R."/>
            <person name="Tanyolac B."/>
            <person name="Young S."/>
            <person name="Ho-Il K."/>
            <person name="Hahn J.H."/>
            <person name="Sangsakoo G."/>
            <person name="Vanavichit A."/>
            <person name="de Mattos Luiz.A.T."/>
            <person name="Zimmer P.D."/>
            <person name="Malone G."/>
            <person name="Dellagostin O."/>
            <person name="de Oliveira A.C."/>
            <person name="Bevan M."/>
            <person name="Bancroft I."/>
            <person name="Minx P."/>
            <person name="Cordum H."/>
            <person name="Wilson R."/>
            <person name="Cheng Z."/>
            <person name="Jin W."/>
            <person name="Jiang J."/>
            <person name="Leong S.A."/>
            <person name="Iwama H."/>
            <person name="Gojobori T."/>
            <person name="Itoh T."/>
            <person name="Niimura Y."/>
            <person name="Fujii Y."/>
            <person name="Habara T."/>
            <person name="Sakai H."/>
            <person name="Sato Y."/>
            <person name="Wilson G."/>
            <person name="Kumar K."/>
            <person name="McCouch S."/>
            <person name="Juretic N."/>
            <person name="Hoen D."/>
            <person name="Wright S."/>
            <person name="Bruskiewich R."/>
            <person name="Bureau T."/>
            <person name="Miyao A."/>
            <person name="Hirochika H."/>
            <person name="Nishikawa T."/>
            <person name="Kadowaki K."/>
            <person name="Sugiura M."/>
            <person name="Burr B."/>
            <person name="Sasaki T."/>
        </authorList>
    </citation>
    <scope>NUCLEOTIDE SEQUENCE [LARGE SCALE GENOMIC DNA]</scope>
    <source>
        <strain evidence="3">cv. Nipponbare</strain>
    </source>
</reference>
<proteinExistence type="predicted"/>
<evidence type="ECO:0000256" key="1">
    <source>
        <dbReference type="SAM" id="MobiDB-lite"/>
    </source>
</evidence>
<sequence>MDALNLGCICLFVIPGDSGDDGDPTATASPAPPALPGGATRSGVASHLASMYRCFLQGAMCMPLSRAHCFAAAHMTRTTPRSRSARPTNASGSDATSALYPAPPRAISNSPRKLGSTTTRTALPLLVGATTST</sequence>
<evidence type="ECO:0000313" key="3">
    <source>
        <dbReference type="Proteomes" id="UP000000763"/>
    </source>
</evidence>
<feature type="compositionally biased region" description="Low complexity" evidence="1">
    <location>
        <begin position="76"/>
        <end position="88"/>
    </location>
</feature>
<gene>
    <name evidence="2" type="ordered locus">Os05g0519350</name>
</gene>
<organism evidence="2 3">
    <name type="scientific">Oryza sativa subsp. japonica</name>
    <name type="common">Rice</name>
    <dbReference type="NCBI Taxonomy" id="39947"/>
    <lineage>
        <taxon>Eukaryota</taxon>
        <taxon>Viridiplantae</taxon>
        <taxon>Streptophyta</taxon>
        <taxon>Embryophyta</taxon>
        <taxon>Tracheophyta</taxon>
        <taxon>Spermatophyta</taxon>
        <taxon>Magnoliopsida</taxon>
        <taxon>Liliopsida</taxon>
        <taxon>Poales</taxon>
        <taxon>Poaceae</taxon>
        <taxon>BOP clade</taxon>
        <taxon>Oryzoideae</taxon>
        <taxon>Oryzeae</taxon>
        <taxon>Oryzinae</taxon>
        <taxon>Oryza</taxon>
        <taxon>Oryza sativa</taxon>
    </lineage>
</organism>
<dbReference type="EMBL" id="AP008211">
    <property type="protein sequence ID" value="BAH93219.1"/>
    <property type="molecule type" value="Genomic_DNA"/>
</dbReference>
<feature type="region of interest" description="Disordered" evidence="1">
    <location>
        <begin position="21"/>
        <end position="42"/>
    </location>
</feature>
<accession>C7J2L4</accession>
<feature type="compositionally biased region" description="Polar residues" evidence="1">
    <location>
        <begin position="107"/>
        <end position="121"/>
    </location>
</feature>
<dbReference type="Proteomes" id="UP000000763">
    <property type="component" value="Chromosome 5"/>
</dbReference>
<feature type="region of interest" description="Disordered" evidence="1">
    <location>
        <begin position="76"/>
        <end position="122"/>
    </location>
</feature>
<reference evidence="3" key="2">
    <citation type="journal article" date="2008" name="Nucleic Acids Res.">
        <title>The rice annotation project database (RAP-DB): 2008 update.</title>
        <authorList>
            <consortium name="The rice annotation project (RAP)"/>
        </authorList>
    </citation>
    <scope>GENOME REANNOTATION</scope>
    <source>
        <strain evidence="3">cv. Nipponbare</strain>
    </source>
</reference>
<name>C7J2L4_ORYSJ</name>
<dbReference type="KEGG" id="dosa:Os05g0519350"/>
<evidence type="ECO:0000313" key="2">
    <source>
        <dbReference type="EMBL" id="BAH93219.1"/>
    </source>
</evidence>
<dbReference type="AlphaFoldDB" id="C7J2L4"/>
<protein>
    <submittedName>
        <fullName evidence="2">Os05g0519350 protein</fullName>
    </submittedName>
</protein>